<keyword evidence="1" id="KW-0175">Coiled coil</keyword>
<organism evidence="3 4">
    <name type="scientific">Operophtera brumata</name>
    <name type="common">Winter moth</name>
    <name type="synonym">Phalaena brumata</name>
    <dbReference type="NCBI Taxonomy" id="104452"/>
    <lineage>
        <taxon>Eukaryota</taxon>
        <taxon>Metazoa</taxon>
        <taxon>Ecdysozoa</taxon>
        <taxon>Arthropoda</taxon>
        <taxon>Hexapoda</taxon>
        <taxon>Insecta</taxon>
        <taxon>Pterygota</taxon>
        <taxon>Neoptera</taxon>
        <taxon>Endopterygota</taxon>
        <taxon>Lepidoptera</taxon>
        <taxon>Glossata</taxon>
        <taxon>Ditrysia</taxon>
        <taxon>Geometroidea</taxon>
        <taxon>Geometridae</taxon>
        <taxon>Larentiinae</taxon>
        <taxon>Operophtera</taxon>
    </lineage>
</organism>
<protein>
    <submittedName>
        <fullName evidence="3">Gag-like protein</fullName>
    </submittedName>
</protein>
<feature type="region of interest" description="Disordered" evidence="2">
    <location>
        <begin position="149"/>
        <end position="257"/>
    </location>
</feature>
<reference evidence="3 4" key="1">
    <citation type="journal article" date="2015" name="Genome Biol. Evol.">
        <title>The genome of winter moth (Operophtera brumata) provides a genomic perspective on sexual dimorphism and phenology.</title>
        <authorList>
            <person name="Derks M.F."/>
            <person name="Smit S."/>
            <person name="Salis L."/>
            <person name="Schijlen E."/>
            <person name="Bossers A."/>
            <person name="Mateman C."/>
            <person name="Pijl A.S."/>
            <person name="de Ridder D."/>
            <person name="Groenen M.A."/>
            <person name="Visser M.E."/>
            <person name="Megens H.J."/>
        </authorList>
    </citation>
    <scope>NUCLEOTIDE SEQUENCE [LARGE SCALE GENOMIC DNA]</scope>
    <source>
        <strain evidence="3">WM2013NL</strain>
        <tissue evidence="3">Head and thorax</tissue>
    </source>
</reference>
<dbReference type="Proteomes" id="UP000037510">
    <property type="component" value="Unassembled WGS sequence"/>
</dbReference>
<dbReference type="AlphaFoldDB" id="A0A0L7KWB9"/>
<evidence type="ECO:0000256" key="2">
    <source>
        <dbReference type="SAM" id="MobiDB-lite"/>
    </source>
</evidence>
<accession>A0A0L7KWB9</accession>
<feature type="compositionally biased region" description="Polar residues" evidence="2">
    <location>
        <begin position="166"/>
        <end position="185"/>
    </location>
</feature>
<name>A0A0L7KWB9_OPEBR</name>
<feature type="compositionally biased region" description="Basic residues" evidence="2">
    <location>
        <begin position="213"/>
        <end position="224"/>
    </location>
</feature>
<feature type="compositionally biased region" description="Low complexity" evidence="2">
    <location>
        <begin position="225"/>
        <end position="247"/>
    </location>
</feature>
<gene>
    <name evidence="3" type="ORF">OBRU01_16439</name>
</gene>
<sequence>MVHELEDAVEDGRLYDIDVDMGTFVRALKETVASIKMATEILSIPLRPYKEEIERLQRDNSRLQAEVDVLRKKMTELRREVLATQVQQEPEFPPPQQTTLEEMGTLEPLLCGNGDGENQEEMMRNIMMQVGTMVNARLGALEGRLLPEKRLRPPLAADRNKKETSIAASQSRRGTDSAPVSSGSYKRQIPESAAPKPLSQVPETTQEAWTKVVRGRGKNKKKMGRNTVAPNTTGKPPAAAKAGTKTAQKSGIDKLRPPRSSAVVITLQPEAAKKGVTYAEVLTEAKEKIALADCGISGLRFRKAVTGARILEVPGALSSTQADTLAQKLRETIGELAMVSRPTKCAELRITGMCDSVTPEEVIAAVAQQGDCPRECVKIGSLRCDSWGHSSIWHALVV</sequence>
<evidence type="ECO:0000256" key="1">
    <source>
        <dbReference type="SAM" id="Coils"/>
    </source>
</evidence>
<proteinExistence type="predicted"/>
<comment type="caution">
    <text evidence="3">The sequence shown here is derived from an EMBL/GenBank/DDBJ whole genome shotgun (WGS) entry which is preliminary data.</text>
</comment>
<evidence type="ECO:0000313" key="4">
    <source>
        <dbReference type="Proteomes" id="UP000037510"/>
    </source>
</evidence>
<evidence type="ECO:0000313" key="3">
    <source>
        <dbReference type="EMBL" id="KOB67533.1"/>
    </source>
</evidence>
<feature type="coiled-coil region" evidence="1">
    <location>
        <begin position="46"/>
        <end position="87"/>
    </location>
</feature>
<dbReference type="CDD" id="cd14686">
    <property type="entry name" value="bZIP"/>
    <property type="match status" value="1"/>
</dbReference>
<keyword evidence="4" id="KW-1185">Reference proteome</keyword>
<dbReference type="EMBL" id="JTDY01004969">
    <property type="protein sequence ID" value="KOB67533.1"/>
    <property type="molecule type" value="Genomic_DNA"/>
</dbReference>